<dbReference type="EMBL" id="CAJVPV010050301">
    <property type="protein sequence ID" value="CAG8777566.1"/>
    <property type="molecule type" value="Genomic_DNA"/>
</dbReference>
<reference evidence="1" key="1">
    <citation type="submission" date="2021-06" db="EMBL/GenBank/DDBJ databases">
        <authorList>
            <person name="Kallberg Y."/>
            <person name="Tangrot J."/>
            <person name="Rosling A."/>
        </authorList>
    </citation>
    <scope>NUCLEOTIDE SEQUENCE</scope>
    <source>
        <strain evidence="1">CL551</strain>
    </source>
</reference>
<feature type="non-terminal residue" evidence="1">
    <location>
        <position position="1"/>
    </location>
</feature>
<dbReference type="Proteomes" id="UP000789342">
    <property type="component" value="Unassembled WGS sequence"/>
</dbReference>
<feature type="non-terminal residue" evidence="1">
    <location>
        <position position="272"/>
    </location>
</feature>
<name>A0A9N9P277_9GLOM</name>
<gene>
    <name evidence="1" type="ORF">AMORRO_LOCUS17046</name>
</gene>
<comment type="caution">
    <text evidence="1">The sequence shown here is derived from an EMBL/GenBank/DDBJ whole genome shotgun (WGS) entry which is preliminary data.</text>
</comment>
<dbReference type="SUPFAM" id="SSF52540">
    <property type="entry name" value="P-loop containing nucleoside triphosphate hydrolases"/>
    <property type="match status" value="1"/>
</dbReference>
<evidence type="ECO:0000313" key="1">
    <source>
        <dbReference type="EMBL" id="CAG8777566.1"/>
    </source>
</evidence>
<dbReference type="OrthoDB" id="2368623at2759"/>
<keyword evidence="2" id="KW-1185">Reference proteome</keyword>
<evidence type="ECO:0000313" key="2">
    <source>
        <dbReference type="Proteomes" id="UP000789342"/>
    </source>
</evidence>
<dbReference type="InterPro" id="IPR027417">
    <property type="entry name" value="P-loop_NTPase"/>
</dbReference>
<organism evidence="1 2">
    <name type="scientific">Acaulospora morrowiae</name>
    <dbReference type="NCBI Taxonomy" id="94023"/>
    <lineage>
        <taxon>Eukaryota</taxon>
        <taxon>Fungi</taxon>
        <taxon>Fungi incertae sedis</taxon>
        <taxon>Mucoromycota</taxon>
        <taxon>Glomeromycotina</taxon>
        <taxon>Glomeromycetes</taxon>
        <taxon>Diversisporales</taxon>
        <taxon>Acaulosporaceae</taxon>
        <taxon>Acaulospora</taxon>
    </lineage>
</organism>
<sequence length="272" mass="30903">TVSLVQKNIEENPKDVIVLAGVSGGGKTSTTFGIAMEHWSIYIDCSPTVGQYGNHAEVELRHIRTKQPKFEQYDQQEYAYHKLDTIILSRGLLLIKMITERKISTPKEWLFVQLQMNDYEIRKTLGSENYDHFTVIELIDMINAFLKVDYLTLIFDEAQILCRSQYGEYQGSSIEGKKWSLLQGYIAHLTQLPVTCLLAGTYMHMASGISLVTSVGKAPYLDAHIILKLPFLSRDDVLRNLDAVIDLTDVTPEIRDYLGHVLRGRPRNCASF</sequence>
<dbReference type="AlphaFoldDB" id="A0A9N9P277"/>
<accession>A0A9N9P277</accession>
<protein>
    <submittedName>
        <fullName evidence="1">1882_t:CDS:1</fullName>
    </submittedName>
</protein>
<proteinExistence type="predicted"/>